<dbReference type="SUPFAM" id="SSF56655">
    <property type="entry name" value="Carbohydrate phosphatase"/>
    <property type="match status" value="1"/>
</dbReference>
<feature type="binding site" evidence="3">
    <location>
        <position position="255"/>
    </location>
    <ligand>
        <name>Mg(2+)</name>
        <dbReference type="ChEBI" id="CHEBI:18420"/>
        <label>1</label>
        <note>catalytic</note>
    </ligand>
</feature>
<dbReference type="PROSITE" id="PS00629">
    <property type="entry name" value="IMP_1"/>
    <property type="match status" value="1"/>
</dbReference>
<evidence type="ECO:0000313" key="4">
    <source>
        <dbReference type="EMBL" id="TWU09089.1"/>
    </source>
</evidence>
<protein>
    <submittedName>
        <fullName evidence="4">Inositol monophosphatase family protein</fullName>
    </submittedName>
</protein>
<organism evidence="4 5">
    <name type="scientific">Symmachiella macrocystis</name>
    <dbReference type="NCBI Taxonomy" id="2527985"/>
    <lineage>
        <taxon>Bacteria</taxon>
        <taxon>Pseudomonadati</taxon>
        <taxon>Planctomycetota</taxon>
        <taxon>Planctomycetia</taxon>
        <taxon>Planctomycetales</taxon>
        <taxon>Planctomycetaceae</taxon>
        <taxon>Symmachiella</taxon>
    </lineage>
</organism>
<keyword evidence="1 3" id="KW-0479">Metal-binding</keyword>
<dbReference type="GO" id="GO:0046872">
    <property type="term" value="F:metal ion binding"/>
    <property type="evidence" value="ECO:0007669"/>
    <property type="project" value="UniProtKB-KW"/>
</dbReference>
<comment type="caution">
    <text evidence="4">The sequence shown here is derived from an EMBL/GenBank/DDBJ whole genome shotgun (WGS) entry which is preliminary data.</text>
</comment>
<dbReference type="AlphaFoldDB" id="A0A5C6BCT0"/>
<evidence type="ECO:0000256" key="2">
    <source>
        <dbReference type="ARBA" id="ARBA00022842"/>
    </source>
</evidence>
<evidence type="ECO:0000256" key="1">
    <source>
        <dbReference type="ARBA" id="ARBA00022723"/>
    </source>
</evidence>
<feature type="binding site" evidence="3">
    <location>
        <position position="120"/>
    </location>
    <ligand>
        <name>Mg(2+)</name>
        <dbReference type="ChEBI" id="CHEBI:18420"/>
        <label>1</label>
        <note>catalytic</note>
    </ligand>
</feature>
<name>A0A5C6BCT0_9PLAN</name>
<evidence type="ECO:0000256" key="3">
    <source>
        <dbReference type="PIRSR" id="PIRSR600760-2"/>
    </source>
</evidence>
<feature type="binding site" evidence="3">
    <location>
        <position position="117"/>
    </location>
    <ligand>
        <name>Mg(2+)</name>
        <dbReference type="ChEBI" id="CHEBI:18420"/>
        <label>1</label>
        <note>catalytic</note>
    </ligand>
</feature>
<accession>A0A5C6BCT0</accession>
<dbReference type="InterPro" id="IPR020583">
    <property type="entry name" value="Inositol_monoP_metal-BS"/>
</dbReference>
<dbReference type="EMBL" id="SJPP01000002">
    <property type="protein sequence ID" value="TWU09089.1"/>
    <property type="molecule type" value="Genomic_DNA"/>
</dbReference>
<keyword evidence="2 3" id="KW-0460">Magnesium</keyword>
<proteinExistence type="predicted"/>
<feature type="binding site" evidence="3">
    <location>
        <position position="119"/>
    </location>
    <ligand>
        <name>Mg(2+)</name>
        <dbReference type="ChEBI" id="CHEBI:18420"/>
        <label>1</label>
        <note>catalytic</note>
    </ligand>
</feature>
<dbReference type="Proteomes" id="UP000320735">
    <property type="component" value="Unassembled WGS sequence"/>
</dbReference>
<comment type="cofactor">
    <cofactor evidence="3">
        <name>Mg(2+)</name>
        <dbReference type="ChEBI" id="CHEBI:18420"/>
    </cofactor>
</comment>
<dbReference type="InterPro" id="IPR000760">
    <property type="entry name" value="Inositol_monophosphatase-like"/>
</dbReference>
<gene>
    <name evidence="4" type="ORF">CA54_43290</name>
</gene>
<reference evidence="4 5" key="1">
    <citation type="submission" date="2019-02" db="EMBL/GenBank/DDBJ databases">
        <title>Deep-cultivation of Planctomycetes and their phenomic and genomic characterization uncovers novel biology.</title>
        <authorList>
            <person name="Wiegand S."/>
            <person name="Jogler M."/>
            <person name="Boedeker C."/>
            <person name="Pinto D."/>
            <person name="Vollmers J."/>
            <person name="Rivas-Marin E."/>
            <person name="Kohn T."/>
            <person name="Peeters S.H."/>
            <person name="Heuer A."/>
            <person name="Rast P."/>
            <person name="Oberbeckmann S."/>
            <person name="Bunk B."/>
            <person name="Jeske O."/>
            <person name="Meyerdierks A."/>
            <person name="Storesund J.E."/>
            <person name="Kallscheuer N."/>
            <person name="Luecker S."/>
            <person name="Lage O.M."/>
            <person name="Pohl T."/>
            <person name="Merkel B.J."/>
            <person name="Hornburger P."/>
            <person name="Mueller R.-W."/>
            <person name="Bruemmer F."/>
            <person name="Labrenz M."/>
            <person name="Spormann A.M."/>
            <person name="Op Den Camp H."/>
            <person name="Overmann J."/>
            <person name="Amann R."/>
            <person name="Jetten M.S.M."/>
            <person name="Mascher T."/>
            <person name="Medema M.H."/>
            <person name="Devos D.P."/>
            <person name="Kaster A.-K."/>
            <person name="Ovreas L."/>
            <person name="Rohde M."/>
            <person name="Galperin M.Y."/>
            <person name="Jogler C."/>
        </authorList>
    </citation>
    <scope>NUCLEOTIDE SEQUENCE [LARGE SCALE GENOMIC DNA]</scope>
    <source>
        <strain evidence="4 5">CA54</strain>
    </source>
</reference>
<evidence type="ECO:0000313" key="5">
    <source>
        <dbReference type="Proteomes" id="UP000320735"/>
    </source>
</evidence>
<dbReference type="Gene3D" id="3.30.540.10">
    <property type="entry name" value="Fructose-1,6-Bisphosphatase, subunit A, domain 1"/>
    <property type="match status" value="1"/>
</dbReference>
<feature type="binding site" evidence="3">
    <location>
        <position position="97"/>
    </location>
    <ligand>
        <name>Mg(2+)</name>
        <dbReference type="ChEBI" id="CHEBI:18420"/>
        <label>1</label>
        <note>catalytic</note>
    </ligand>
</feature>
<keyword evidence="5" id="KW-1185">Reference proteome</keyword>
<sequence length="325" mass="35947">MMCATINVFCFSKLQQANSMDLKKLTDALTTHMPPIMRWAGTVARRIRKFDIAVDAKSSGSANTDALTIADLSVQELIVACLRDTDPIFRQCRLQGEESTGDFERFATEAPYSIVIDPIDGTKGYRDREGCAYSVMLSLQTPESVEYSLVYIPEQGENGSWVFACGDLVATGPDDPSRPAADVVRTLAPIITSERGSSKKIYLIGYQKQDAEKAQLVTDAGLEGVLAADMGGCHYWTFARGEFTGSLIHSPNIYDFPVGMHIARILGGDALWVHNEQPVHLRETWLDERADMERLPGIVACSADRAVLKTLCELARDWNPVRYQD</sequence>
<dbReference type="Pfam" id="PF00459">
    <property type="entry name" value="Inositol_P"/>
    <property type="match status" value="1"/>
</dbReference>